<dbReference type="AlphaFoldDB" id="A0A8S2WWW6"/>
<evidence type="ECO:0000313" key="4">
    <source>
        <dbReference type="Proteomes" id="UP000682733"/>
    </source>
</evidence>
<comment type="caution">
    <text evidence="3">The sequence shown here is derived from an EMBL/GenBank/DDBJ whole genome shotgun (WGS) entry which is preliminary data.</text>
</comment>
<dbReference type="Proteomes" id="UP000677228">
    <property type="component" value="Unassembled WGS sequence"/>
</dbReference>
<dbReference type="EMBL" id="CAJNOK010060609">
    <property type="protein sequence ID" value="CAF1635983.1"/>
    <property type="molecule type" value="Genomic_DNA"/>
</dbReference>
<feature type="compositionally biased region" description="Polar residues" evidence="1">
    <location>
        <begin position="250"/>
        <end position="269"/>
    </location>
</feature>
<evidence type="ECO:0000313" key="2">
    <source>
        <dbReference type="EMBL" id="CAF1635983.1"/>
    </source>
</evidence>
<feature type="compositionally biased region" description="Acidic residues" evidence="1">
    <location>
        <begin position="95"/>
        <end position="104"/>
    </location>
</feature>
<name>A0A8S2WWW6_9BILA</name>
<protein>
    <submittedName>
        <fullName evidence="3">Uncharacterized protein</fullName>
    </submittedName>
</protein>
<feature type="region of interest" description="Disordered" evidence="1">
    <location>
        <begin position="249"/>
        <end position="269"/>
    </location>
</feature>
<accession>A0A8S2WWW6</accession>
<sequence>QQEISTKDKQAEHVENIPDSIERQTLHEVRTEIVVQEKKEIVRSFDGDEGVVDKLKQAVSTGDTTKPGIGHATSLSTSSDQQTTSDIRQSKNDFDNESMENELDEQSKELIQSDVSEEKKQTSWIEGIRQAISAPLVAVTETVQKVVDNFQSTTETDEQLPVAESNEQQVEPIVQHTPLPISQDDKTTNLDATQQAQLTTEESSVPVERRTESYEIKSPLKELDPQISLISLPYLTSDVYYGYRGDHQKPTITPGVQLNELKSSPSDDS</sequence>
<evidence type="ECO:0000256" key="1">
    <source>
        <dbReference type="SAM" id="MobiDB-lite"/>
    </source>
</evidence>
<feature type="non-terminal residue" evidence="3">
    <location>
        <position position="1"/>
    </location>
</feature>
<organism evidence="3 4">
    <name type="scientific">Didymodactylos carnosus</name>
    <dbReference type="NCBI Taxonomy" id="1234261"/>
    <lineage>
        <taxon>Eukaryota</taxon>
        <taxon>Metazoa</taxon>
        <taxon>Spiralia</taxon>
        <taxon>Gnathifera</taxon>
        <taxon>Rotifera</taxon>
        <taxon>Eurotatoria</taxon>
        <taxon>Bdelloidea</taxon>
        <taxon>Philodinida</taxon>
        <taxon>Philodinidae</taxon>
        <taxon>Didymodactylos</taxon>
    </lineage>
</organism>
<dbReference type="EMBL" id="CAJOBA010086838">
    <property type="protein sequence ID" value="CAF4467174.1"/>
    <property type="molecule type" value="Genomic_DNA"/>
</dbReference>
<reference evidence="3" key="1">
    <citation type="submission" date="2021-02" db="EMBL/GenBank/DDBJ databases">
        <authorList>
            <person name="Nowell W R."/>
        </authorList>
    </citation>
    <scope>NUCLEOTIDE SEQUENCE</scope>
</reference>
<feature type="non-terminal residue" evidence="3">
    <location>
        <position position="269"/>
    </location>
</feature>
<evidence type="ECO:0000313" key="3">
    <source>
        <dbReference type="EMBL" id="CAF4467174.1"/>
    </source>
</evidence>
<feature type="region of interest" description="Disordered" evidence="1">
    <location>
        <begin position="58"/>
        <end position="118"/>
    </location>
</feature>
<feature type="compositionally biased region" description="Low complexity" evidence="1">
    <location>
        <begin position="73"/>
        <end position="86"/>
    </location>
</feature>
<dbReference type="Proteomes" id="UP000682733">
    <property type="component" value="Unassembled WGS sequence"/>
</dbReference>
<proteinExistence type="predicted"/>
<gene>
    <name evidence="2" type="ORF">OVA965_LOCUS44002</name>
    <name evidence="3" type="ORF">TMI583_LOCUS46521</name>
</gene>